<dbReference type="InterPro" id="IPR036890">
    <property type="entry name" value="HATPase_C_sf"/>
</dbReference>
<dbReference type="Gene3D" id="3.30.450.40">
    <property type="match status" value="1"/>
</dbReference>
<protein>
    <submittedName>
        <fullName evidence="4">Serine phosphatase with GAF(S) sensor(S)</fullName>
    </submittedName>
</protein>
<dbReference type="PANTHER" id="PTHR43156:SF2">
    <property type="entry name" value="STAGE II SPORULATION PROTEIN E"/>
    <property type="match status" value="1"/>
</dbReference>
<dbReference type="AlphaFoldDB" id="A0A0B5EGE3"/>
<proteinExistence type="predicted"/>
<dbReference type="EMBL" id="CP010519">
    <property type="protein sequence ID" value="AJE80389.1"/>
    <property type="molecule type" value="Genomic_DNA"/>
</dbReference>
<dbReference type="PANTHER" id="PTHR43156">
    <property type="entry name" value="STAGE II SPORULATION PROTEIN E-RELATED"/>
    <property type="match status" value="1"/>
</dbReference>
<dbReference type="GO" id="GO:0016791">
    <property type="term" value="F:phosphatase activity"/>
    <property type="evidence" value="ECO:0007669"/>
    <property type="project" value="TreeGrafter"/>
</dbReference>
<dbReference type="FunFam" id="3.30.565.10:FF:000028">
    <property type="entry name" value="PAS sensor protein"/>
    <property type="match status" value="1"/>
</dbReference>
<feature type="domain" description="GAF" evidence="2">
    <location>
        <begin position="52"/>
        <end position="223"/>
    </location>
</feature>
<dbReference type="SUPFAM" id="SSF55781">
    <property type="entry name" value="GAF domain-like"/>
    <property type="match status" value="1"/>
</dbReference>
<dbReference type="SMART" id="SM00065">
    <property type="entry name" value="GAF"/>
    <property type="match status" value="1"/>
</dbReference>
<dbReference type="FunFam" id="3.30.450.40:FF:000035">
    <property type="entry name" value="PAS sensor protein"/>
    <property type="match status" value="1"/>
</dbReference>
<dbReference type="InterPro" id="IPR052016">
    <property type="entry name" value="Bact_Sigma-Reg"/>
</dbReference>
<evidence type="ECO:0000313" key="4">
    <source>
        <dbReference type="EMBL" id="AJE80389.1"/>
    </source>
</evidence>
<dbReference type="SMART" id="SM00331">
    <property type="entry name" value="PP2C_SIG"/>
    <property type="match status" value="1"/>
</dbReference>
<dbReference type="Gene3D" id="3.60.40.10">
    <property type="entry name" value="PPM-type phosphatase domain"/>
    <property type="match status" value="1"/>
</dbReference>
<dbReference type="InterPro" id="IPR003594">
    <property type="entry name" value="HATPase_dom"/>
</dbReference>
<dbReference type="KEGG" id="sals:SLNWT_0013"/>
<dbReference type="InterPro" id="IPR003018">
    <property type="entry name" value="GAF"/>
</dbReference>
<dbReference type="Proteomes" id="UP000031523">
    <property type="component" value="Chromosome"/>
</dbReference>
<dbReference type="CDD" id="cd16936">
    <property type="entry name" value="HATPase_RsbW-like"/>
    <property type="match status" value="1"/>
</dbReference>
<dbReference type="InterPro" id="IPR001932">
    <property type="entry name" value="PPM-type_phosphatase-like_dom"/>
</dbReference>
<reference evidence="4 5" key="1">
    <citation type="submission" date="2015-01" db="EMBL/GenBank/DDBJ databases">
        <title>Enhanced salinomycin production by adjusting the supply of polyketide extender units in Streptomyce albus DSM 41398.</title>
        <authorList>
            <person name="Lu C."/>
        </authorList>
    </citation>
    <scope>NUCLEOTIDE SEQUENCE [LARGE SCALE GENOMIC DNA]</scope>
    <source>
        <strain evidence="5">ATCC 21838 / DSM 41398 / FERM P-419 / JCM 4703 / NBRC 107858</strain>
    </source>
</reference>
<dbReference type="InterPro" id="IPR029016">
    <property type="entry name" value="GAF-like_dom_sf"/>
</dbReference>
<evidence type="ECO:0000313" key="5">
    <source>
        <dbReference type="Proteomes" id="UP000031523"/>
    </source>
</evidence>
<gene>
    <name evidence="4" type="ORF">SLNWT_0013</name>
</gene>
<keyword evidence="1" id="KW-0378">Hydrolase</keyword>
<organism evidence="4 5">
    <name type="scientific">Streptomyces albus (strain ATCC 21838 / DSM 41398 / FERM P-419 / JCM 4703 / NBRC 107858)</name>
    <dbReference type="NCBI Taxonomy" id="1081613"/>
    <lineage>
        <taxon>Bacteria</taxon>
        <taxon>Bacillati</taxon>
        <taxon>Actinomycetota</taxon>
        <taxon>Actinomycetes</taxon>
        <taxon>Kitasatosporales</taxon>
        <taxon>Streptomycetaceae</taxon>
        <taxon>Streptomyces</taxon>
    </lineage>
</organism>
<evidence type="ECO:0000256" key="1">
    <source>
        <dbReference type="ARBA" id="ARBA00022801"/>
    </source>
</evidence>
<feature type="domain" description="PPM-type phosphatase" evidence="3">
    <location>
        <begin position="244"/>
        <end position="454"/>
    </location>
</feature>
<dbReference type="Pfam" id="PF13581">
    <property type="entry name" value="HATPase_c_2"/>
    <property type="match status" value="1"/>
</dbReference>
<evidence type="ECO:0000259" key="2">
    <source>
        <dbReference type="SMART" id="SM00065"/>
    </source>
</evidence>
<dbReference type="SUPFAM" id="SSF81606">
    <property type="entry name" value="PP2C-like"/>
    <property type="match status" value="1"/>
</dbReference>
<dbReference type="Pfam" id="PF01590">
    <property type="entry name" value="GAF"/>
    <property type="match status" value="1"/>
</dbReference>
<dbReference type="SUPFAM" id="SSF55874">
    <property type="entry name" value="ATPase domain of HSP90 chaperone/DNA topoisomerase II/histidine kinase"/>
    <property type="match status" value="1"/>
</dbReference>
<dbReference type="Gene3D" id="3.30.565.10">
    <property type="entry name" value="Histidine kinase-like ATPase, C-terminal domain"/>
    <property type="match status" value="1"/>
</dbReference>
<name>A0A0B5EGE3_STRA4</name>
<evidence type="ECO:0000259" key="3">
    <source>
        <dbReference type="SMART" id="SM00331"/>
    </source>
</evidence>
<dbReference type="Pfam" id="PF07228">
    <property type="entry name" value="SpoIIE"/>
    <property type="match status" value="1"/>
</dbReference>
<sequence>MEHGRFPGRRFLAGAAALRGRSGRVRSARLSATAPRLRWLNEASSSIGTTLDLRRTAQEFADFSVPRLADACAVDLLESVLRGEEGERWTGPGVPDFWAVATSAVDRLGGLEPDAVEGKPHSGTTLVLRTVLTGKAGLVGRIRPEDYGLITSTASNAEHMRRAGVHSYMVVPLLARGVLLGVADFIRARGRPGFTSTDLALALQLASQAAVFVDNARLYGREREHVVELQRALLPRSVPRTVRLAVSSSYTPAAAAGGIGGDWFDVMPLPGGRTALVVGDVMAHGLPAAATMGRLRSVARTLLLLDISPELMLARLDLAARDLEEDQVATCLCVIHDPADRSYTIARAGHPPPLMVSADGEAAYVDVPTGAPVGTGVIPYDAVRVPAGPGSRLVLFTDGLVKTRSTDFSAELERLLDVAAVMEPGALEATSLTEASAPPGLPRFDEAAVVVAESLADDGWDVVQWELPRSATAAAAARRLAREQLSHWHLKDLADVTELVVSELVGNALRYGGGPGHLRMVRRDRLVVEVTDGGPDLPQIQHTDLSDEGGRGLQLINTLCRRWGTCRIPGGKTVWAEQDIPGLTQREPIPPVLNEPGLMRGI</sequence>
<accession>A0A0B5EGE3</accession>
<keyword evidence="5" id="KW-1185">Reference proteome</keyword>
<dbReference type="InterPro" id="IPR036457">
    <property type="entry name" value="PPM-type-like_dom_sf"/>
</dbReference>